<evidence type="ECO:0000256" key="3">
    <source>
        <dbReference type="ARBA" id="ARBA00022759"/>
    </source>
</evidence>
<keyword evidence="5" id="KW-0456">Lyase</keyword>
<proteinExistence type="inferred from homology"/>
<name>A0A141BMV2_9FABA</name>
<dbReference type="GO" id="GO:0006401">
    <property type="term" value="P:RNA catabolic process"/>
    <property type="evidence" value="ECO:0007669"/>
    <property type="project" value="TreeGrafter"/>
</dbReference>
<evidence type="ECO:0000313" key="8">
    <source>
        <dbReference type="EMBL" id="AKM54829.1"/>
    </source>
</evidence>
<evidence type="ECO:0000256" key="2">
    <source>
        <dbReference type="ARBA" id="ARBA00022722"/>
    </source>
</evidence>
<evidence type="ECO:0000256" key="5">
    <source>
        <dbReference type="ARBA" id="ARBA00023239"/>
    </source>
</evidence>
<evidence type="ECO:0000256" key="4">
    <source>
        <dbReference type="ARBA" id="ARBA00023157"/>
    </source>
</evidence>
<organism evidence="8">
    <name type="scientific">Cytisus striatus</name>
    <dbReference type="NCBI Taxonomy" id="176342"/>
    <lineage>
        <taxon>Eukaryota</taxon>
        <taxon>Viridiplantae</taxon>
        <taxon>Streptophyta</taxon>
        <taxon>Embryophyta</taxon>
        <taxon>Tracheophyta</taxon>
        <taxon>Spermatophyta</taxon>
        <taxon>Magnoliopsida</taxon>
        <taxon>eudicotyledons</taxon>
        <taxon>Gunneridae</taxon>
        <taxon>Pentapetalae</taxon>
        <taxon>rosids</taxon>
        <taxon>fabids</taxon>
        <taxon>Fabales</taxon>
        <taxon>Fabaceae</taxon>
        <taxon>Papilionoideae</taxon>
        <taxon>50 kb inversion clade</taxon>
        <taxon>genistoids sensu lato</taxon>
        <taxon>core genistoids</taxon>
        <taxon>Genisteae</taxon>
        <taxon>Cytisus</taxon>
    </lineage>
</organism>
<evidence type="ECO:0000256" key="1">
    <source>
        <dbReference type="ARBA" id="ARBA00007469"/>
    </source>
</evidence>
<feature type="non-terminal residue" evidence="8">
    <location>
        <position position="246"/>
    </location>
</feature>
<dbReference type="Gene3D" id="3.90.730.10">
    <property type="entry name" value="Ribonuclease T2-like"/>
    <property type="match status" value="1"/>
</dbReference>
<dbReference type="SUPFAM" id="SSF55895">
    <property type="entry name" value="Ribonuclease Rh-like"/>
    <property type="match status" value="1"/>
</dbReference>
<dbReference type="PROSITE" id="PS00530">
    <property type="entry name" value="RNASE_T2_1"/>
    <property type="match status" value="1"/>
</dbReference>
<sequence length="246" mass="28067">PPSPPPPTPSPPPPSPPPNPPGFDYFLLSLQWPNTFCIESNGCRPPVPKQNFTIHGLWPQKNNVFQQPRNCDTEKKMTDDILEKFKNDLLDYWPRLFTADDFDKSKKFWKDQWKDHGSCSSNKFSPEEYLETTIALGKKYAPLIMEQLMINGIIPDRSTLHTENKILNAIKAATKTTALITCYDDKKGNLRLVAIRLCVEADGKTLQDCKRQGNCYKDFIFPPPYNSTHSRFPSFVSSMLDVEEAI</sequence>
<keyword evidence="2" id="KW-0540">Nuclease</keyword>
<dbReference type="PANTHER" id="PTHR11240">
    <property type="entry name" value="RIBONUCLEASE T2"/>
    <property type="match status" value="1"/>
</dbReference>
<keyword evidence="3" id="KW-0255">Endonuclease</keyword>
<reference evidence="8" key="1">
    <citation type="journal article" date="2015" name="BMC Plant Biol.">
        <title>No evidence for Fabaceae Gametophytic self-incompatibility being determined by Rosaceae, Solanaceae, and Plantaginaceae S-RNase lineage genes.</title>
        <authorList>
            <person name="Aguiar B."/>
            <person name="Vieira J."/>
            <person name="Cunha A.E."/>
            <person name="Vieira C.P."/>
        </authorList>
    </citation>
    <scope>NUCLEOTIDE SEQUENCE</scope>
    <source>
        <strain evidence="8">Cs1</strain>
    </source>
</reference>
<dbReference type="GO" id="GO:0005576">
    <property type="term" value="C:extracellular region"/>
    <property type="evidence" value="ECO:0007669"/>
    <property type="project" value="TreeGrafter"/>
</dbReference>
<dbReference type="InterPro" id="IPR033697">
    <property type="entry name" value="Ribonuclease_T2_eukaryotic"/>
</dbReference>
<dbReference type="InterPro" id="IPR036430">
    <property type="entry name" value="RNase_T2-like_sf"/>
</dbReference>
<dbReference type="InterPro" id="IPR018188">
    <property type="entry name" value="RNase_T2_His_AS_1"/>
</dbReference>
<protein>
    <submittedName>
        <fullName evidence="8">RNase1</fullName>
    </submittedName>
</protein>
<keyword evidence="3" id="KW-0378">Hydrolase</keyword>
<feature type="region of interest" description="Disordered" evidence="7">
    <location>
        <begin position="1"/>
        <end position="20"/>
    </location>
</feature>
<dbReference type="PANTHER" id="PTHR11240:SF22">
    <property type="entry name" value="RIBONUCLEASE T2"/>
    <property type="match status" value="1"/>
</dbReference>
<keyword evidence="4" id="KW-1015">Disulfide bond</keyword>
<evidence type="ECO:0000256" key="7">
    <source>
        <dbReference type="SAM" id="MobiDB-lite"/>
    </source>
</evidence>
<dbReference type="AlphaFoldDB" id="A0A141BMV2"/>
<evidence type="ECO:0000256" key="6">
    <source>
        <dbReference type="RuleBase" id="RU004328"/>
    </source>
</evidence>
<accession>A0A141BMV2</accession>
<dbReference type="CDD" id="cd01061">
    <property type="entry name" value="RNase_T2_euk"/>
    <property type="match status" value="1"/>
</dbReference>
<dbReference type="GO" id="GO:0003723">
    <property type="term" value="F:RNA binding"/>
    <property type="evidence" value="ECO:0007669"/>
    <property type="project" value="InterPro"/>
</dbReference>
<dbReference type="GO" id="GO:0033897">
    <property type="term" value="F:ribonuclease T2 activity"/>
    <property type="evidence" value="ECO:0007669"/>
    <property type="project" value="InterPro"/>
</dbReference>
<dbReference type="InterPro" id="IPR001568">
    <property type="entry name" value="RNase_T2-like"/>
</dbReference>
<feature type="non-terminal residue" evidence="8">
    <location>
        <position position="1"/>
    </location>
</feature>
<dbReference type="EMBL" id="KR054703">
    <property type="protein sequence ID" value="AKM54829.1"/>
    <property type="molecule type" value="Genomic_DNA"/>
</dbReference>
<dbReference type="Pfam" id="PF00445">
    <property type="entry name" value="Ribonuclease_T2"/>
    <property type="match status" value="1"/>
</dbReference>
<comment type="similarity">
    <text evidence="1 6">Belongs to the RNase T2 family.</text>
</comment>